<dbReference type="KEGG" id="cdo:CDOO_10800"/>
<dbReference type="AlphaFoldDB" id="A0A097IHV5"/>
<accession>A0A097IHV5</accession>
<keyword evidence="5" id="KW-1185">Reference proteome</keyword>
<dbReference type="EMBL" id="CP006764">
    <property type="protein sequence ID" value="AIT61701.1"/>
    <property type="molecule type" value="Genomic_DNA"/>
</dbReference>
<proteinExistence type="inferred from homology"/>
<sequence>MRAQSTLTGQQRTRLVDLFEQGHGYKAAANRLAVGKHAVRRLFQRWQLHGTLSLVEKPTKQTYSFETKKEIVDRFIAGEAKTALAVEFQLSSPDLVRKWAGLWRAGGDDGLRPKRRGRPKRSPAPEPLTREEKLLRENQLLKAENAYLKKLRDLREQGHA</sequence>
<dbReference type="PANTHER" id="PTHR33795">
    <property type="entry name" value="INSERTION ELEMENT IS150 PROTEIN INSJ"/>
    <property type="match status" value="1"/>
</dbReference>
<evidence type="ECO:0000256" key="1">
    <source>
        <dbReference type="ARBA" id="ARBA00038232"/>
    </source>
</evidence>
<dbReference type="InterPro" id="IPR036388">
    <property type="entry name" value="WH-like_DNA-bd_sf"/>
</dbReference>
<protein>
    <submittedName>
        <fullName evidence="4">Transposase</fullName>
    </submittedName>
</protein>
<dbReference type="SUPFAM" id="SSF46689">
    <property type="entry name" value="Homeodomain-like"/>
    <property type="match status" value="2"/>
</dbReference>
<dbReference type="InterPro" id="IPR009057">
    <property type="entry name" value="Homeodomain-like_sf"/>
</dbReference>
<dbReference type="PANTHER" id="PTHR33795:SF1">
    <property type="entry name" value="INSERTION ELEMENT IS150 PROTEIN INSJ"/>
    <property type="match status" value="1"/>
</dbReference>
<gene>
    <name evidence="4" type="ORF">CDOO_10800</name>
</gene>
<evidence type="ECO:0000256" key="2">
    <source>
        <dbReference type="SAM" id="MobiDB-lite"/>
    </source>
</evidence>
<dbReference type="eggNOG" id="COG2963">
    <property type="taxonomic scope" value="Bacteria"/>
</dbReference>
<organism evidence="4 5">
    <name type="scientific">Corynebacterium doosanense CAU 212 = DSM 45436</name>
    <dbReference type="NCBI Taxonomy" id="558173"/>
    <lineage>
        <taxon>Bacteria</taxon>
        <taxon>Bacillati</taxon>
        <taxon>Actinomycetota</taxon>
        <taxon>Actinomycetes</taxon>
        <taxon>Mycobacteriales</taxon>
        <taxon>Corynebacteriaceae</taxon>
        <taxon>Corynebacterium</taxon>
    </lineage>
</organism>
<name>A0A097IHV5_9CORY</name>
<dbReference type="Proteomes" id="UP000029914">
    <property type="component" value="Chromosome"/>
</dbReference>
<reference evidence="4 5" key="1">
    <citation type="submission" date="2013-09" db="EMBL/GenBank/DDBJ databases">
        <title>Complete genome sequence of Corynebacterium doosanense CAU 212(T) (=DSM 45436(T)), isolated from activated sludge.</title>
        <authorList>
            <person name="Schaffert L."/>
            <person name="Albersmeier A."/>
            <person name="Kalinowski J."/>
            <person name="Ruckert C."/>
        </authorList>
    </citation>
    <scope>NUCLEOTIDE SEQUENCE [LARGE SCALE GENOMIC DNA]</scope>
    <source>
        <strain evidence="4 5">CAU 212</strain>
    </source>
</reference>
<feature type="region of interest" description="Disordered" evidence="2">
    <location>
        <begin position="110"/>
        <end position="134"/>
    </location>
</feature>
<evidence type="ECO:0000259" key="3">
    <source>
        <dbReference type="Pfam" id="PF13518"/>
    </source>
</evidence>
<evidence type="ECO:0000313" key="4">
    <source>
        <dbReference type="EMBL" id="AIT61701.1"/>
    </source>
</evidence>
<dbReference type="Gene3D" id="1.10.10.10">
    <property type="entry name" value="Winged helix-like DNA-binding domain superfamily/Winged helix DNA-binding domain"/>
    <property type="match status" value="1"/>
</dbReference>
<dbReference type="InterPro" id="IPR055247">
    <property type="entry name" value="InsJ-like_HTH"/>
</dbReference>
<evidence type="ECO:0000313" key="5">
    <source>
        <dbReference type="Proteomes" id="UP000029914"/>
    </source>
</evidence>
<dbReference type="HOGENOM" id="CLU_027402_17_1_11"/>
<dbReference type="InterPro" id="IPR052057">
    <property type="entry name" value="IS150/IS1296_orfA-like"/>
</dbReference>
<feature type="domain" description="Insertion element IS150 protein InsJ-like helix-turn-helix" evidence="3">
    <location>
        <begin position="68"/>
        <end position="120"/>
    </location>
</feature>
<comment type="similarity">
    <text evidence="1">Belongs to the IS150/IS1296 orfA family.</text>
</comment>
<dbReference type="Pfam" id="PF13518">
    <property type="entry name" value="HTH_28"/>
    <property type="match status" value="1"/>
</dbReference>